<protein>
    <submittedName>
        <fullName evidence="2">SMI1/KNR4 family protein</fullName>
    </submittedName>
</protein>
<dbReference type="KEGG" id="prz:GZH47_19680"/>
<evidence type="ECO:0000259" key="1">
    <source>
        <dbReference type="Pfam" id="PF09346"/>
    </source>
</evidence>
<evidence type="ECO:0000313" key="3">
    <source>
        <dbReference type="Proteomes" id="UP000479114"/>
    </source>
</evidence>
<dbReference type="InterPro" id="IPR018958">
    <property type="entry name" value="Knr4/Smi1-like_dom"/>
</dbReference>
<dbReference type="Gene3D" id="3.40.1580.10">
    <property type="entry name" value="SMI1/KNR4-like"/>
    <property type="match status" value="1"/>
</dbReference>
<feature type="domain" description="Knr4/Smi1-like" evidence="1">
    <location>
        <begin position="31"/>
        <end position="136"/>
    </location>
</feature>
<accession>A0A6C0P2L9</accession>
<reference evidence="2 3" key="1">
    <citation type="submission" date="2020-02" db="EMBL/GenBank/DDBJ databases">
        <title>Paenibacillus sp. nov., isolated from rhizosphere soil of tomato.</title>
        <authorList>
            <person name="Weon H.-Y."/>
            <person name="Lee S.A."/>
        </authorList>
    </citation>
    <scope>NUCLEOTIDE SEQUENCE [LARGE SCALE GENOMIC DNA]</scope>
    <source>
        <strain evidence="2 3">14171R-81</strain>
    </source>
</reference>
<dbReference type="EMBL" id="CP048286">
    <property type="protein sequence ID" value="QHW32810.1"/>
    <property type="molecule type" value="Genomic_DNA"/>
</dbReference>
<gene>
    <name evidence="2" type="ORF">GZH47_19680</name>
</gene>
<name>A0A6C0P2L9_9BACL</name>
<dbReference type="RefSeq" id="WP_162642650.1">
    <property type="nucleotide sequence ID" value="NZ_CP048286.1"/>
</dbReference>
<proteinExistence type="predicted"/>
<dbReference type="AlphaFoldDB" id="A0A6C0P2L9"/>
<dbReference type="Pfam" id="PF09346">
    <property type="entry name" value="SMI1_KNR4"/>
    <property type="match status" value="1"/>
</dbReference>
<dbReference type="Proteomes" id="UP000479114">
    <property type="component" value="Chromosome"/>
</dbReference>
<dbReference type="InterPro" id="IPR037883">
    <property type="entry name" value="Knr4/Smi1-like_sf"/>
</dbReference>
<keyword evidence="3" id="KW-1185">Reference proteome</keyword>
<evidence type="ECO:0000313" key="2">
    <source>
        <dbReference type="EMBL" id="QHW32810.1"/>
    </source>
</evidence>
<sequence>MSMEELIARIRMTPDCIVLPPSGLPATDEHLRLPEDVRTFYALCGGVTLYQFADYSVNIVPPEEFEPANPVIVGERCEDDISAQWYIAADDGNGDYFTIDLAPERCGKCYDSFHETHGLVGNTPVIARSFTELLERLLANKGQYWYWLDEGFEPLGDAYEE</sequence>
<dbReference type="SUPFAM" id="SSF160631">
    <property type="entry name" value="SMI1/KNR4-like"/>
    <property type="match status" value="1"/>
</dbReference>
<organism evidence="2 3">
    <name type="scientific">Paenibacillus rhizovicinus</name>
    <dbReference type="NCBI Taxonomy" id="2704463"/>
    <lineage>
        <taxon>Bacteria</taxon>
        <taxon>Bacillati</taxon>
        <taxon>Bacillota</taxon>
        <taxon>Bacilli</taxon>
        <taxon>Bacillales</taxon>
        <taxon>Paenibacillaceae</taxon>
        <taxon>Paenibacillus</taxon>
    </lineage>
</organism>